<keyword evidence="1" id="KW-0378">Hydrolase</keyword>
<dbReference type="Pfam" id="PF07859">
    <property type="entry name" value="Abhydrolase_3"/>
    <property type="match status" value="1"/>
</dbReference>
<protein>
    <recommendedName>
        <fullName evidence="3">Alpha/beta hydrolase fold-3 domain-containing protein</fullName>
    </recommendedName>
</protein>
<name>A0ABR3R7Y8_9PLEO</name>
<dbReference type="PANTHER" id="PTHR48081">
    <property type="entry name" value="AB HYDROLASE SUPERFAMILY PROTEIN C4A8.06C"/>
    <property type="match status" value="1"/>
</dbReference>
<comment type="caution">
    <text evidence="4">The sequence shown here is derived from an EMBL/GenBank/DDBJ whole genome shotgun (WGS) entry which is preliminary data.</text>
</comment>
<evidence type="ECO:0000313" key="5">
    <source>
        <dbReference type="Proteomes" id="UP001521785"/>
    </source>
</evidence>
<feature type="region of interest" description="Disordered" evidence="2">
    <location>
        <begin position="1"/>
        <end position="27"/>
    </location>
</feature>
<evidence type="ECO:0000256" key="2">
    <source>
        <dbReference type="SAM" id="MobiDB-lite"/>
    </source>
</evidence>
<evidence type="ECO:0000256" key="1">
    <source>
        <dbReference type="ARBA" id="ARBA00022801"/>
    </source>
</evidence>
<dbReference type="Proteomes" id="UP001521785">
    <property type="component" value="Unassembled WGS sequence"/>
</dbReference>
<evidence type="ECO:0000259" key="3">
    <source>
        <dbReference type="Pfam" id="PF07859"/>
    </source>
</evidence>
<gene>
    <name evidence="4" type="ORF">SLS60_006931</name>
</gene>
<keyword evidence="5" id="KW-1185">Reference proteome</keyword>
<reference evidence="4 5" key="1">
    <citation type="submission" date="2024-02" db="EMBL/GenBank/DDBJ databases">
        <title>De novo assembly and annotation of 12 fungi associated with fruit tree decline syndrome in Ontario, Canada.</title>
        <authorList>
            <person name="Sulman M."/>
            <person name="Ellouze W."/>
            <person name="Ilyukhin E."/>
        </authorList>
    </citation>
    <scope>NUCLEOTIDE SEQUENCE [LARGE SCALE GENOMIC DNA]</scope>
    <source>
        <strain evidence="4 5">M42-189</strain>
    </source>
</reference>
<dbReference type="EMBL" id="JAKJXO020000009">
    <property type="protein sequence ID" value="KAL1600545.1"/>
    <property type="molecule type" value="Genomic_DNA"/>
</dbReference>
<dbReference type="InterPro" id="IPR050300">
    <property type="entry name" value="GDXG_lipolytic_enzyme"/>
</dbReference>
<dbReference type="InterPro" id="IPR029058">
    <property type="entry name" value="AB_hydrolase_fold"/>
</dbReference>
<dbReference type="Gene3D" id="3.40.50.1820">
    <property type="entry name" value="alpha/beta hydrolase"/>
    <property type="match status" value="1"/>
</dbReference>
<organism evidence="4 5">
    <name type="scientific">Paraconiothyrium brasiliense</name>
    <dbReference type="NCBI Taxonomy" id="300254"/>
    <lineage>
        <taxon>Eukaryota</taxon>
        <taxon>Fungi</taxon>
        <taxon>Dikarya</taxon>
        <taxon>Ascomycota</taxon>
        <taxon>Pezizomycotina</taxon>
        <taxon>Dothideomycetes</taxon>
        <taxon>Pleosporomycetidae</taxon>
        <taxon>Pleosporales</taxon>
        <taxon>Massarineae</taxon>
        <taxon>Didymosphaeriaceae</taxon>
        <taxon>Paraconiothyrium</taxon>
    </lineage>
</organism>
<evidence type="ECO:0000313" key="4">
    <source>
        <dbReference type="EMBL" id="KAL1600545.1"/>
    </source>
</evidence>
<dbReference type="InterPro" id="IPR013094">
    <property type="entry name" value="AB_hydrolase_3"/>
</dbReference>
<sequence>MTLQPPSTPTQKEEIEEMSPQKKTTPWDDVKQRALDEMEKKHKVTLEKAVNFLGGYFDTREPMLDEHNNKEFSDFGFDAYTLYYRKPEKYWNEVGLLVPKGIDASKREGAPIHVFFPGGGFWTGDWKWCPWYLQEFLREAKDQGAVILAVNYPRFPLADIKDITRAVDDFWNYFYSSELIEDYKNCVRSLALDKTKLLISGESAGGYAAAYSVMRPHEELNANVLFLRYPMLRHYKRADREKEQLPYMQRKVDKNDVKDKVVELGKKVQMIRKEMKERKLLDLSDEGIFADILDRRTPPYGMCGAFASSWCDTWTDYFGNATDGGLLPDILTQMENGKKAPSDLKKVPALFIYHGDADTNVPLEVSETFVEQWKRLFKQDNLKGEFKKRDEGAHGFDYWLDDKWMRDFVENMTKAWISG</sequence>
<dbReference type="PANTHER" id="PTHR48081:SF3">
    <property type="entry name" value="ALPHA_BETA HYDROLASE FOLD-3 DOMAIN-CONTAINING PROTEIN"/>
    <property type="match status" value="1"/>
</dbReference>
<proteinExistence type="predicted"/>
<dbReference type="SUPFAM" id="SSF53474">
    <property type="entry name" value="alpha/beta-Hydrolases"/>
    <property type="match status" value="1"/>
</dbReference>
<accession>A0ABR3R7Y8</accession>
<feature type="domain" description="Alpha/beta hydrolase fold-3" evidence="3">
    <location>
        <begin position="114"/>
        <end position="243"/>
    </location>
</feature>